<evidence type="ECO:0000256" key="6">
    <source>
        <dbReference type="SAM" id="MobiDB-lite"/>
    </source>
</evidence>
<dbReference type="InterPro" id="IPR018170">
    <property type="entry name" value="Aldo/ket_reductase_CS"/>
</dbReference>
<evidence type="ECO:0000313" key="9">
    <source>
        <dbReference type="Proteomes" id="UP000800092"/>
    </source>
</evidence>
<organism evidence="8 9">
    <name type="scientific">Viridothelium virens</name>
    <name type="common">Speckled blister lichen</name>
    <name type="synonym">Trypethelium virens</name>
    <dbReference type="NCBI Taxonomy" id="1048519"/>
    <lineage>
        <taxon>Eukaryota</taxon>
        <taxon>Fungi</taxon>
        <taxon>Dikarya</taxon>
        <taxon>Ascomycota</taxon>
        <taxon>Pezizomycotina</taxon>
        <taxon>Dothideomycetes</taxon>
        <taxon>Dothideomycetes incertae sedis</taxon>
        <taxon>Trypetheliales</taxon>
        <taxon>Trypetheliaceae</taxon>
        <taxon>Viridothelium</taxon>
    </lineage>
</organism>
<dbReference type="InterPro" id="IPR036812">
    <property type="entry name" value="NAD(P)_OxRdtase_dom_sf"/>
</dbReference>
<gene>
    <name evidence="8" type="ORF">EV356DRAFT_502203</name>
</gene>
<evidence type="ECO:0000256" key="1">
    <source>
        <dbReference type="ARBA" id="ARBA00007905"/>
    </source>
</evidence>
<dbReference type="GO" id="GO:0016491">
    <property type="term" value="F:oxidoreductase activity"/>
    <property type="evidence" value="ECO:0007669"/>
    <property type="project" value="UniProtKB-KW"/>
</dbReference>
<dbReference type="OrthoDB" id="416253at2759"/>
<dbReference type="Proteomes" id="UP000800092">
    <property type="component" value="Unassembled WGS sequence"/>
</dbReference>
<dbReference type="PANTHER" id="PTHR43827">
    <property type="entry name" value="2,5-DIKETO-D-GLUCONIC ACID REDUCTASE"/>
    <property type="match status" value="1"/>
</dbReference>
<feature type="binding site" evidence="4">
    <location>
        <position position="139"/>
    </location>
    <ligand>
        <name>substrate</name>
    </ligand>
</feature>
<feature type="region of interest" description="Disordered" evidence="6">
    <location>
        <begin position="1"/>
        <end position="26"/>
    </location>
</feature>
<dbReference type="Gene3D" id="3.20.20.100">
    <property type="entry name" value="NADP-dependent oxidoreductase domain"/>
    <property type="match status" value="1"/>
</dbReference>
<dbReference type="AlphaFoldDB" id="A0A6A6HMV9"/>
<dbReference type="InterPro" id="IPR020471">
    <property type="entry name" value="AKR"/>
</dbReference>
<dbReference type="PIRSF" id="PIRSF000097">
    <property type="entry name" value="AKR"/>
    <property type="match status" value="1"/>
</dbReference>
<dbReference type="EMBL" id="ML991773">
    <property type="protein sequence ID" value="KAF2239212.1"/>
    <property type="molecule type" value="Genomic_DNA"/>
</dbReference>
<comment type="similarity">
    <text evidence="1">Belongs to the aldo/keto reductase family.</text>
</comment>
<dbReference type="CDD" id="cd19071">
    <property type="entry name" value="AKR_AKR1-5-like"/>
    <property type="match status" value="1"/>
</dbReference>
<dbReference type="PRINTS" id="PR00069">
    <property type="entry name" value="ALDKETRDTASE"/>
</dbReference>
<feature type="active site" description="Proton donor" evidence="3">
    <location>
        <position position="70"/>
    </location>
</feature>
<keyword evidence="9" id="KW-1185">Reference proteome</keyword>
<protein>
    <submittedName>
        <fullName evidence="8">Putative aldo-keto reductase</fullName>
    </submittedName>
</protein>
<evidence type="ECO:0000256" key="5">
    <source>
        <dbReference type="PIRSR" id="PIRSR000097-3"/>
    </source>
</evidence>
<proteinExistence type="inferred from homology"/>
<reference evidence="8" key="1">
    <citation type="journal article" date="2020" name="Stud. Mycol.">
        <title>101 Dothideomycetes genomes: a test case for predicting lifestyles and emergence of pathogens.</title>
        <authorList>
            <person name="Haridas S."/>
            <person name="Albert R."/>
            <person name="Binder M."/>
            <person name="Bloem J."/>
            <person name="Labutti K."/>
            <person name="Salamov A."/>
            <person name="Andreopoulos B."/>
            <person name="Baker S."/>
            <person name="Barry K."/>
            <person name="Bills G."/>
            <person name="Bluhm B."/>
            <person name="Cannon C."/>
            <person name="Castanera R."/>
            <person name="Culley D."/>
            <person name="Daum C."/>
            <person name="Ezra D."/>
            <person name="Gonzalez J."/>
            <person name="Henrissat B."/>
            <person name="Kuo A."/>
            <person name="Liang C."/>
            <person name="Lipzen A."/>
            <person name="Lutzoni F."/>
            <person name="Magnuson J."/>
            <person name="Mondo S."/>
            <person name="Nolan M."/>
            <person name="Ohm R."/>
            <person name="Pangilinan J."/>
            <person name="Park H.-J."/>
            <person name="Ramirez L."/>
            <person name="Alfaro M."/>
            <person name="Sun H."/>
            <person name="Tritt A."/>
            <person name="Yoshinaga Y."/>
            <person name="Zwiers L.-H."/>
            <person name="Turgeon B."/>
            <person name="Goodwin S."/>
            <person name="Spatafora J."/>
            <person name="Crous P."/>
            <person name="Grigoriev I."/>
        </authorList>
    </citation>
    <scope>NUCLEOTIDE SEQUENCE</scope>
    <source>
        <strain evidence="8">Tuck. ex Michener</strain>
    </source>
</reference>
<evidence type="ECO:0000256" key="3">
    <source>
        <dbReference type="PIRSR" id="PIRSR000097-1"/>
    </source>
</evidence>
<feature type="compositionally biased region" description="Polar residues" evidence="6">
    <location>
        <begin position="1"/>
        <end position="11"/>
    </location>
</feature>
<dbReference type="FunFam" id="3.20.20.100:FF:000015">
    <property type="entry name" value="Oxidoreductase, aldo/keto reductase family"/>
    <property type="match status" value="1"/>
</dbReference>
<dbReference type="PROSITE" id="PS00798">
    <property type="entry name" value="ALDOKETO_REDUCTASE_1"/>
    <property type="match status" value="1"/>
</dbReference>
<evidence type="ECO:0000256" key="4">
    <source>
        <dbReference type="PIRSR" id="PIRSR000097-2"/>
    </source>
</evidence>
<dbReference type="Pfam" id="PF00248">
    <property type="entry name" value="Aldo_ket_red"/>
    <property type="match status" value="1"/>
</dbReference>
<feature type="domain" description="NADP-dependent oxidoreductase" evidence="7">
    <location>
        <begin position="55"/>
        <end position="292"/>
    </location>
</feature>
<name>A0A6A6HMV9_VIRVR</name>
<dbReference type="SUPFAM" id="SSF51430">
    <property type="entry name" value="NAD(P)-linked oxidoreductase"/>
    <property type="match status" value="1"/>
</dbReference>
<feature type="site" description="Lowers pKa of active site Tyr" evidence="5">
    <location>
        <position position="95"/>
    </location>
</feature>
<accession>A0A6A6HMV9</accession>
<dbReference type="PANTHER" id="PTHR43827:SF13">
    <property type="entry name" value="ALDO_KETO REDUCTASE FAMILY PROTEIN"/>
    <property type="match status" value="1"/>
</dbReference>
<evidence type="ECO:0000256" key="2">
    <source>
        <dbReference type="ARBA" id="ARBA00023002"/>
    </source>
</evidence>
<evidence type="ECO:0000313" key="8">
    <source>
        <dbReference type="EMBL" id="KAF2239212.1"/>
    </source>
</evidence>
<dbReference type="InterPro" id="IPR023210">
    <property type="entry name" value="NADP_OxRdtase_dom"/>
</dbReference>
<dbReference type="PROSITE" id="PS00063">
    <property type="entry name" value="ALDOKETO_REDUCTASE_3"/>
    <property type="match status" value="1"/>
</dbReference>
<keyword evidence="2" id="KW-0560">Oxidoreductase</keyword>
<dbReference type="PROSITE" id="PS00062">
    <property type="entry name" value="ALDOKETO_REDUCTASE_2"/>
    <property type="match status" value="1"/>
</dbReference>
<sequence>MPHSRQTSKASANGDPHKLTLQSSTQLPNSKVTIPRLGFGVYLSSGATCLSSCLTAFHTGYRHIDTAQYYANEQQVGRAILEAGIPRSELFITSKILAPATSPQNPGVPDEHETYLSIIGSTKHIAAGEKGYIDLFLIHSPSSGPQGRKTLWKGLERAYREGRVRAIGVSNFGAGHIEELKEYAEVWPPHVNQIELHPWCQQRQAVEYCQKHGIVIEAYCPLVRNEKAKDETLLRLSKKHNKTAGQVLIRWSLQKGWVPLPKSDTPSRIEGNADVFDFNLDNDDMAALDSLDMGDKGAIVEVVKN</sequence>
<evidence type="ECO:0000259" key="7">
    <source>
        <dbReference type="Pfam" id="PF00248"/>
    </source>
</evidence>